<dbReference type="InterPro" id="IPR001412">
    <property type="entry name" value="aa-tRNA-synth_I_CS"/>
</dbReference>
<feature type="binding site" evidence="11">
    <location>
        <position position="258"/>
    </location>
    <ligand>
        <name>ATP</name>
        <dbReference type="ChEBI" id="CHEBI:30616"/>
    </ligand>
</feature>
<comment type="subcellular location">
    <subcellularLocation>
        <location evidence="1 11">Cytoplasm</location>
    </subcellularLocation>
</comment>
<dbReference type="RefSeq" id="WP_183538301.1">
    <property type="nucleotide sequence ID" value="NZ_DASWOY010000024.1"/>
</dbReference>
<dbReference type="EC" id="6.1.1.17" evidence="11"/>
<name>A0A841C057_9LACT</name>
<sequence>MTDKIRVRYAPSPTGLLHIGNARTALFNYLFARHFGGTFIIRIEDTDRKRHVEDGERSQLDNLRWLGMDWDESPETHEMYRQSERLDIYHQYIDQLLAEDKAYYSYMTQEELEAIHERQEALKIAPHYEYEYKGMSDDEVKSYQEKRKSLGIIPTVRVRVNDSAVYEWDDIVKGKTSFEGSNLGGDWVIQKADGYPTYNFAVVVDDHLMDITHVLRGDDHIANTPKQLGIYEAFGWKVPRFAHMTLIINTETGKKLSKRDTNTLQFIEDYRLKGYLPEAIFNFIAFLGWNPGGEEEIFSLDELVKLFDPERLSKAPASFDQKKLDWLDGEYIKKSELSDVVALCKPFLEAANRFDEHAEALVKLYQPQLKFAEEIIQLTNFFYEGYPELGEAEKAVMSEETAMIAVKSFYKHISVMSEVDFKADNIMPLFKEVQNETGIKGKLLWMPIRVATTGYTHGPQLHEALEILGRDEVIKRLENTLK</sequence>
<comment type="subunit">
    <text evidence="3 11">Monomer.</text>
</comment>
<proteinExistence type="inferred from homology"/>
<dbReference type="PANTHER" id="PTHR43311:SF2">
    <property type="entry name" value="GLUTAMATE--TRNA LIGASE, MITOCHONDRIAL-RELATED"/>
    <property type="match status" value="1"/>
</dbReference>
<evidence type="ECO:0000256" key="9">
    <source>
        <dbReference type="ARBA" id="ARBA00023146"/>
    </source>
</evidence>
<keyword evidence="6 11" id="KW-0547">Nucleotide-binding</keyword>
<dbReference type="AlphaFoldDB" id="A0A841C057"/>
<dbReference type="NCBIfam" id="TIGR00464">
    <property type="entry name" value="gltX_bact"/>
    <property type="match status" value="1"/>
</dbReference>
<dbReference type="PANTHER" id="PTHR43311">
    <property type="entry name" value="GLUTAMATE--TRNA LIGASE"/>
    <property type="match status" value="1"/>
</dbReference>
<feature type="short sequence motif" description="'KMSKS' region" evidence="11">
    <location>
        <begin position="255"/>
        <end position="259"/>
    </location>
</feature>
<dbReference type="HAMAP" id="MF_00022">
    <property type="entry name" value="Glu_tRNA_synth_type1"/>
    <property type="match status" value="1"/>
</dbReference>
<evidence type="ECO:0000313" key="14">
    <source>
        <dbReference type="EMBL" id="MBB5887276.1"/>
    </source>
</evidence>
<dbReference type="InterPro" id="IPR020751">
    <property type="entry name" value="aa-tRNA-synth_I_codon-bd_sub2"/>
</dbReference>
<feature type="short sequence motif" description="'HIGH' region" evidence="11">
    <location>
        <begin position="11"/>
        <end position="21"/>
    </location>
</feature>
<dbReference type="Pfam" id="PF00749">
    <property type="entry name" value="tRNA-synt_1c"/>
    <property type="match status" value="1"/>
</dbReference>
<dbReference type="GO" id="GO:0008270">
    <property type="term" value="F:zinc ion binding"/>
    <property type="evidence" value="ECO:0007669"/>
    <property type="project" value="InterPro"/>
</dbReference>
<dbReference type="Pfam" id="PF19269">
    <property type="entry name" value="Anticodon_2"/>
    <property type="match status" value="1"/>
</dbReference>
<keyword evidence="9 11" id="KW-0030">Aminoacyl-tRNA synthetase</keyword>
<evidence type="ECO:0000256" key="5">
    <source>
        <dbReference type="ARBA" id="ARBA00022598"/>
    </source>
</evidence>
<dbReference type="PROSITE" id="PS00178">
    <property type="entry name" value="AA_TRNA_LIGASE_I"/>
    <property type="match status" value="1"/>
</dbReference>
<keyword evidence="8 11" id="KW-0648">Protein biosynthesis</keyword>
<dbReference type="InterPro" id="IPR004527">
    <property type="entry name" value="Glu-tRNA-ligase_bac/mito"/>
</dbReference>
<evidence type="ECO:0000256" key="8">
    <source>
        <dbReference type="ARBA" id="ARBA00022917"/>
    </source>
</evidence>
<accession>A0A841C057</accession>
<dbReference type="GO" id="GO:0000049">
    <property type="term" value="F:tRNA binding"/>
    <property type="evidence" value="ECO:0007669"/>
    <property type="project" value="InterPro"/>
</dbReference>
<dbReference type="FunFam" id="1.10.10.350:FF:000002">
    <property type="entry name" value="Glutamate--tRNA ligase"/>
    <property type="match status" value="1"/>
</dbReference>
<dbReference type="InterPro" id="IPR033910">
    <property type="entry name" value="GluRS_core"/>
</dbReference>
<evidence type="ECO:0000256" key="11">
    <source>
        <dbReference type="HAMAP-Rule" id="MF_00022"/>
    </source>
</evidence>
<comment type="caution">
    <text evidence="11">Lacks conserved residue(s) required for the propagation of feature annotation.</text>
</comment>
<feature type="domain" description="Glutamyl/glutaminyl-tRNA synthetase class Ib catalytic" evidence="12">
    <location>
        <begin position="4"/>
        <end position="326"/>
    </location>
</feature>
<evidence type="ECO:0000256" key="4">
    <source>
        <dbReference type="ARBA" id="ARBA00022490"/>
    </source>
</evidence>
<reference evidence="14 15" key="1">
    <citation type="submission" date="2020-08" db="EMBL/GenBank/DDBJ databases">
        <title>Genomic Encyclopedia of Type Strains, Phase IV (KMG-IV): sequencing the most valuable type-strain genomes for metagenomic binning, comparative biology and taxonomic classification.</title>
        <authorList>
            <person name="Goeker M."/>
        </authorList>
    </citation>
    <scope>NUCLEOTIDE SEQUENCE [LARGE SCALE GENOMIC DNA]</scope>
    <source>
        <strain evidence="14 15">DSM 14925</strain>
    </source>
</reference>
<keyword evidence="7 11" id="KW-0067">ATP-binding</keyword>
<dbReference type="Gene3D" id="1.10.10.350">
    <property type="match status" value="1"/>
</dbReference>
<dbReference type="InterPro" id="IPR008925">
    <property type="entry name" value="aa_tRNA-synth_I_cd-bd_sf"/>
</dbReference>
<dbReference type="InterPro" id="IPR020058">
    <property type="entry name" value="Glu/Gln-tRNA-synth_Ib_cat-dom"/>
</dbReference>
<evidence type="ECO:0000256" key="6">
    <source>
        <dbReference type="ARBA" id="ARBA00022741"/>
    </source>
</evidence>
<dbReference type="InterPro" id="IPR045462">
    <property type="entry name" value="aa-tRNA-synth_I_cd-bd"/>
</dbReference>
<dbReference type="InterPro" id="IPR049940">
    <property type="entry name" value="GluQ/Sye"/>
</dbReference>
<evidence type="ECO:0000256" key="1">
    <source>
        <dbReference type="ARBA" id="ARBA00004496"/>
    </source>
</evidence>
<dbReference type="GO" id="GO:0006424">
    <property type="term" value="P:glutamyl-tRNA aminoacylation"/>
    <property type="evidence" value="ECO:0007669"/>
    <property type="project" value="UniProtKB-UniRule"/>
</dbReference>
<dbReference type="CDD" id="cd00808">
    <property type="entry name" value="GluRS_core"/>
    <property type="match status" value="1"/>
</dbReference>
<dbReference type="GO" id="GO:0005829">
    <property type="term" value="C:cytosol"/>
    <property type="evidence" value="ECO:0007669"/>
    <property type="project" value="TreeGrafter"/>
</dbReference>
<keyword evidence="4 11" id="KW-0963">Cytoplasm</keyword>
<dbReference type="InterPro" id="IPR000924">
    <property type="entry name" value="Glu/Gln-tRNA-synth"/>
</dbReference>
<dbReference type="InterPro" id="IPR014729">
    <property type="entry name" value="Rossmann-like_a/b/a_fold"/>
</dbReference>
<keyword evidence="5 11" id="KW-0436">Ligase</keyword>
<dbReference type="Proteomes" id="UP000562464">
    <property type="component" value="Unassembled WGS sequence"/>
</dbReference>
<dbReference type="SUPFAM" id="SSF48163">
    <property type="entry name" value="An anticodon-binding domain of class I aminoacyl-tRNA synthetases"/>
    <property type="match status" value="1"/>
</dbReference>
<dbReference type="Gene3D" id="3.40.50.620">
    <property type="entry name" value="HUPs"/>
    <property type="match status" value="1"/>
</dbReference>
<dbReference type="EMBL" id="JACHHV010000001">
    <property type="protein sequence ID" value="MBB5887276.1"/>
    <property type="molecule type" value="Genomic_DNA"/>
</dbReference>
<dbReference type="SUPFAM" id="SSF52374">
    <property type="entry name" value="Nucleotidylyl transferase"/>
    <property type="match status" value="1"/>
</dbReference>
<dbReference type="GO" id="GO:0004818">
    <property type="term" value="F:glutamate-tRNA ligase activity"/>
    <property type="evidence" value="ECO:0007669"/>
    <property type="project" value="UniProtKB-UniRule"/>
</dbReference>
<organism evidence="14 15">
    <name type="scientific">Lactovum miscens</name>
    <dbReference type="NCBI Taxonomy" id="190387"/>
    <lineage>
        <taxon>Bacteria</taxon>
        <taxon>Bacillati</taxon>
        <taxon>Bacillota</taxon>
        <taxon>Bacilli</taxon>
        <taxon>Lactobacillales</taxon>
        <taxon>Streptococcaceae</taxon>
        <taxon>Lactovum</taxon>
    </lineage>
</organism>
<evidence type="ECO:0000256" key="10">
    <source>
        <dbReference type="ARBA" id="ARBA00048351"/>
    </source>
</evidence>
<keyword evidence="15" id="KW-1185">Reference proteome</keyword>
<protein>
    <recommendedName>
        <fullName evidence="11">Glutamate--tRNA ligase</fullName>
        <ecNumber evidence="11">6.1.1.17</ecNumber>
    </recommendedName>
    <alternativeName>
        <fullName evidence="11">Glutamyl-tRNA synthetase</fullName>
        <shortName evidence="11">GluRS</shortName>
    </alternativeName>
</protein>
<evidence type="ECO:0000259" key="13">
    <source>
        <dbReference type="Pfam" id="PF19269"/>
    </source>
</evidence>
<evidence type="ECO:0000256" key="3">
    <source>
        <dbReference type="ARBA" id="ARBA00011245"/>
    </source>
</evidence>
<evidence type="ECO:0000256" key="7">
    <source>
        <dbReference type="ARBA" id="ARBA00022840"/>
    </source>
</evidence>
<evidence type="ECO:0000256" key="2">
    <source>
        <dbReference type="ARBA" id="ARBA00007894"/>
    </source>
</evidence>
<comment type="similarity">
    <text evidence="2 11">Belongs to the class-I aminoacyl-tRNA synthetase family. Glutamate--tRNA ligase type 1 subfamily.</text>
</comment>
<feature type="domain" description="Aminoacyl-tRNA synthetase class I anticodon-binding" evidence="13">
    <location>
        <begin position="340"/>
        <end position="480"/>
    </location>
</feature>
<dbReference type="FunFam" id="3.40.50.620:FF:000007">
    <property type="entry name" value="Glutamate--tRNA ligase"/>
    <property type="match status" value="1"/>
</dbReference>
<dbReference type="PRINTS" id="PR00987">
    <property type="entry name" value="TRNASYNTHGLU"/>
</dbReference>
<comment type="catalytic activity">
    <reaction evidence="10 11">
        <text>tRNA(Glu) + L-glutamate + ATP = L-glutamyl-tRNA(Glu) + AMP + diphosphate</text>
        <dbReference type="Rhea" id="RHEA:23540"/>
        <dbReference type="Rhea" id="RHEA-COMP:9663"/>
        <dbReference type="Rhea" id="RHEA-COMP:9680"/>
        <dbReference type="ChEBI" id="CHEBI:29985"/>
        <dbReference type="ChEBI" id="CHEBI:30616"/>
        <dbReference type="ChEBI" id="CHEBI:33019"/>
        <dbReference type="ChEBI" id="CHEBI:78442"/>
        <dbReference type="ChEBI" id="CHEBI:78520"/>
        <dbReference type="ChEBI" id="CHEBI:456215"/>
        <dbReference type="EC" id="6.1.1.17"/>
    </reaction>
</comment>
<comment type="caution">
    <text evidence="14">The sequence shown here is derived from an EMBL/GenBank/DDBJ whole genome shotgun (WGS) entry which is preliminary data.</text>
</comment>
<dbReference type="GO" id="GO:0005524">
    <property type="term" value="F:ATP binding"/>
    <property type="evidence" value="ECO:0007669"/>
    <property type="project" value="UniProtKB-UniRule"/>
</dbReference>
<gene>
    <name evidence="11" type="primary">gltX</name>
    <name evidence="14" type="ORF">HNQ37_000144</name>
</gene>
<comment type="function">
    <text evidence="11">Catalyzes the attachment of glutamate to tRNA(Glu) in a two-step reaction: glutamate is first activated by ATP to form Glu-AMP and then transferred to the acceptor end of tRNA(Glu).</text>
</comment>
<evidence type="ECO:0000259" key="12">
    <source>
        <dbReference type="Pfam" id="PF00749"/>
    </source>
</evidence>
<evidence type="ECO:0000313" key="15">
    <source>
        <dbReference type="Proteomes" id="UP000562464"/>
    </source>
</evidence>